<dbReference type="NCBIfam" id="NF033564">
    <property type="entry name" value="transpos_ISAs1"/>
    <property type="match status" value="1"/>
</dbReference>
<protein>
    <submittedName>
        <fullName evidence="3">ISAs1 family transposase</fullName>
    </submittedName>
</protein>
<reference evidence="3 4" key="1">
    <citation type="submission" date="2019-01" db="EMBL/GenBank/DDBJ databases">
        <title>Zoogloea oleivorans genome sequencing and assembly.</title>
        <authorList>
            <person name="Tancsics A."/>
            <person name="Farkas M."/>
            <person name="Kriszt B."/>
            <person name="Maroti G."/>
            <person name="Horvath B."/>
        </authorList>
    </citation>
    <scope>NUCLEOTIDE SEQUENCE [LARGE SCALE GENOMIC DNA]</scope>
    <source>
        <strain evidence="3 4">Buc</strain>
    </source>
</reference>
<dbReference type="RefSeq" id="WP_148581650.1">
    <property type="nucleotide sequence ID" value="NZ_SDKK01000043.1"/>
</dbReference>
<dbReference type="Pfam" id="PF01609">
    <property type="entry name" value="DDE_Tnp_1"/>
    <property type="match status" value="1"/>
</dbReference>
<dbReference type="InterPro" id="IPR032806">
    <property type="entry name" value="YbfD_N"/>
</dbReference>
<dbReference type="InterPro" id="IPR002559">
    <property type="entry name" value="Transposase_11"/>
</dbReference>
<dbReference type="PANTHER" id="PTHR30298:SF0">
    <property type="entry name" value="PROTEIN YBFL-RELATED"/>
    <property type="match status" value="1"/>
</dbReference>
<proteinExistence type="predicted"/>
<organism evidence="3 4">
    <name type="scientific">Zoogloea oleivorans</name>
    <dbReference type="NCBI Taxonomy" id="1552750"/>
    <lineage>
        <taxon>Bacteria</taxon>
        <taxon>Pseudomonadati</taxon>
        <taxon>Pseudomonadota</taxon>
        <taxon>Betaproteobacteria</taxon>
        <taxon>Rhodocyclales</taxon>
        <taxon>Zoogloeaceae</taxon>
        <taxon>Zoogloea</taxon>
    </lineage>
</organism>
<dbReference type="GO" id="GO:0003677">
    <property type="term" value="F:DNA binding"/>
    <property type="evidence" value="ECO:0007669"/>
    <property type="project" value="InterPro"/>
</dbReference>
<comment type="caution">
    <text evidence="3">The sequence shown here is derived from an EMBL/GenBank/DDBJ whole genome shotgun (WGS) entry which is preliminary data.</text>
</comment>
<keyword evidence="4" id="KW-1185">Reference proteome</keyword>
<accession>A0A6C2CCI9</accession>
<name>A0A6C2CCI9_9RHOO</name>
<dbReference type="GO" id="GO:0006313">
    <property type="term" value="P:DNA transposition"/>
    <property type="evidence" value="ECO:0007669"/>
    <property type="project" value="InterPro"/>
</dbReference>
<dbReference type="GO" id="GO:0004803">
    <property type="term" value="F:transposase activity"/>
    <property type="evidence" value="ECO:0007669"/>
    <property type="project" value="InterPro"/>
</dbReference>
<gene>
    <name evidence="3" type="ORF">ETQ85_24600</name>
</gene>
<sequence length="377" mass="41953">MKTGVMPLMQVFVSISDPRSPRHTQHDLAELLTVVVCGVLSGADDFVGIEEWAKLKLDWLRGFMKLEQGIPSHDTLARVFGLISPDEFEAAFRRWVGMVIPALAKDTVVAIDGKTSRRSHNKNDADSHPLHLVSAFAAGLGVVLGQKATEEKSNEITAIPELLKTLALQGTIVTIDAMGTQTKIAETIRKGEADYVLCVKDNHPNLLDSIMFAGLGPEGALQPCSTDEVTATKTDHGRLEVRRCWAYDAVDRLYKHEQWQDIHSFAIIERERTEDGRTSIERAYYISSLPADAARLARAVRSHWEVENRLHWCLDVQLADDQSRTRSGFAANNLAIVRHIVMNLLRLNTTSKVGIKNKRLMASASDEFRAEVLGFMT</sequence>
<evidence type="ECO:0000313" key="4">
    <source>
        <dbReference type="Proteomes" id="UP000389128"/>
    </source>
</evidence>
<feature type="domain" description="H repeat-associated protein N-terminal" evidence="2">
    <location>
        <begin position="10"/>
        <end position="96"/>
    </location>
</feature>
<dbReference type="Pfam" id="PF13808">
    <property type="entry name" value="DDE_Tnp_1_assoc"/>
    <property type="match status" value="1"/>
</dbReference>
<feature type="domain" description="Transposase IS4-like" evidence="1">
    <location>
        <begin position="105"/>
        <end position="336"/>
    </location>
</feature>
<evidence type="ECO:0000259" key="1">
    <source>
        <dbReference type="Pfam" id="PF01609"/>
    </source>
</evidence>
<dbReference type="OrthoDB" id="8587058at2"/>
<dbReference type="EMBL" id="SDKK01000043">
    <property type="protein sequence ID" value="TYC51163.1"/>
    <property type="molecule type" value="Genomic_DNA"/>
</dbReference>
<dbReference type="PANTHER" id="PTHR30298">
    <property type="entry name" value="H REPEAT-ASSOCIATED PREDICTED TRANSPOSASE"/>
    <property type="match status" value="1"/>
</dbReference>
<dbReference type="InterPro" id="IPR051698">
    <property type="entry name" value="Transposase_11-like"/>
</dbReference>
<dbReference type="AlphaFoldDB" id="A0A6C2CCI9"/>
<dbReference type="InterPro" id="IPR047647">
    <property type="entry name" value="ISAs1_transpos"/>
</dbReference>
<evidence type="ECO:0000313" key="3">
    <source>
        <dbReference type="EMBL" id="TYC51163.1"/>
    </source>
</evidence>
<dbReference type="Proteomes" id="UP000389128">
    <property type="component" value="Unassembled WGS sequence"/>
</dbReference>
<evidence type="ECO:0000259" key="2">
    <source>
        <dbReference type="Pfam" id="PF13808"/>
    </source>
</evidence>